<dbReference type="HOGENOM" id="CLU_069356_24_2_11"/>
<feature type="domain" description="HTH tetR-type" evidence="5">
    <location>
        <begin position="11"/>
        <end position="71"/>
    </location>
</feature>
<dbReference type="AlphaFoldDB" id="G8RWK3"/>
<dbReference type="eggNOG" id="COG1309">
    <property type="taxonomic scope" value="Bacteria"/>
</dbReference>
<dbReference type="SUPFAM" id="SSF46689">
    <property type="entry name" value="Homeodomain-like"/>
    <property type="match status" value="1"/>
</dbReference>
<organism evidence="6 7">
    <name type="scientific">Mycolicibacterium rhodesiae (strain NBB3)</name>
    <name type="common">Mycobacterium rhodesiae</name>
    <dbReference type="NCBI Taxonomy" id="710685"/>
    <lineage>
        <taxon>Bacteria</taxon>
        <taxon>Bacillati</taxon>
        <taxon>Actinomycetota</taxon>
        <taxon>Actinomycetes</taxon>
        <taxon>Mycobacteriales</taxon>
        <taxon>Mycobacteriaceae</taxon>
        <taxon>Mycolicibacterium</taxon>
    </lineage>
</organism>
<dbReference type="Proteomes" id="UP000005442">
    <property type="component" value="Chromosome"/>
</dbReference>
<evidence type="ECO:0000313" key="7">
    <source>
        <dbReference type="Proteomes" id="UP000005442"/>
    </source>
</evidence>
<dbReference type="Pfam" id="PF00440">
    <property type="entry name" value="TetR_N"/>
    <property type="match status" value="1"/>
</dbReference>
<sequence length="207" mass="22792">MNRRSQAERSIATRAAILEAARGLFAEHGYHGCSVDSILMRAESSKGAFYHHFRDKAAVLEALLAEFEEEGVRRAREWSAGIASPLEIIRVSAHNLLTWCTDPYIRQVVLTDALSVLGFARWHMIDDSYTLDVLDRLLQRAVEIGEIGPMPSTRMTARLINAATNEAALFVANSADVETSRQEASAGIDHLIMSIASNDRPGSTAPR</sequence>
<evidence type="ECO:0000256" key="3">
    <source>
        <dbReference type="ARBA" id="ARBA00023163"/>
    </source>
</evidence>
<dbReference type="EMBL" id="CP003169">
    <property type="protein sequence ID" value="AEV74311.1"/>
    <property type="molecule type" value="Genomic_DNA"/>
</dbReference>
<dbReference type="InterPro" id="IPR001647">
    <property type="entry name" value="HTH_TetR"/>
</dbReference>
<dbReference type="KEGG" id="mrh:MycrhN_3795"/>
<dbReference type="Pfam" id="PF21351">
    <property type="entry name" value="TetR_C_41"/>
    <property type="match status" value="1"/>
</dbReference>
<dbReference type="PROSITE" id="PS01081">
    <property type="entry name" value="HTH_TETR_1"/>
    <property type="match status" value="1"/>
</dbReference>
<dbReference type="InterPro" id="IPR023772">
    <property type="entry name" value="DNA-bd_HTH_TetR-type_CS"/>
</dbReference>
<evidence type="ECO:0000259" key="5">
    <source>
        <dbReference type="PROSITE" id="PS50977"/>
    </source>
</evidence>
<proteinExistence type="predicted"/>
<evidence type="ECO:0000256" key="4">
    <source>
        <dbReference type="PROSITE-ProRule" id="PRU00335"/>
    </source>
</evidence>
<dbReference type="PATRIC" id="fig|710685.3.peg.3810"/>
<evidence type="ECO:0000313" key="6">
    <source>
        <dbReference type="EMBL" id="AEV74311.1"/>
    </source>
</evidence>
<evidence type="ECO:0000256" key="2">
    <source>
        <dbReference type="ARBA" id="ARBA00023125"/>
    </source>
</evidence>
<dbReference type="InterPro" id="IPR050109">
    <property type="entry name" value="HTH-type_TetR-like_transc_reg"/>
</dbReference>
<keyword evidence="1" id="KW-0805">Transcription regulation</keyword>
<feature type="DNA-binding region" description="H-T-H motif" evidence="4">
    <location>
        <begin position="34"/>
        <end position="53"/>
    </location>
</feature>
<dbReference type="Gene3D" id="1.10.357.10">
    <property type="entry name" value="Tetracycline Repressor, domain 2"/>
    <property type="match status" value="1"/>
</dbReference>
<keyword evidence="3" id="KW-0804">Transcription</keyword>
<gene>
    <name evidence="6" type="ordered locus">MycrhN_3795</name>
</gene>
<dbReference type="GO" id="GO:0003700">
    <property type="term" value="F:DNA-binding transcription factor activity"/>
    <property type="evidence" value="ECO:0007669"/>
    <property type="project" value="TreeGrafter"/>
</dbReference>
<keyword evidence="2 4" id="KW-0238">DNA-binding</keyword>
<accession>G8RWK3</accession>
<dbReference type="PANTHER" id="PTHR30055:SF234">
    <property type="entry name" value="HTH-TYPE TRANSCRIPTIONAL REGULATOR BETI"/>
    <property type="match status" value="1"/>
</dbReference>
<dbReference type="RefSeq" id="WP_014212064.1">
    <property type="nucleotide sequence ID" value="NC_016604.1"/>
</dbReference>
<protein>
    <submittedName>
        <fullName evidence="6">Transcriptional regulator</fullName>
    </submittedName>
</protein>
<dbReference type="PRINTS" id="PR00455">
    <property type="entry name" value="HTHTETR"/>
</dbReference>
<evidence type="ECO:0000256" key="1">
    <source>
        <dbReference type="ARBA" id="ARBA00023015"/>
    </source>
</evidence>
<dbReference type="OrthoDB" id="9805134at2"/>
<keyword evidence="7" id="KW-1185">Reference proteome</keyword>
<dbReference type="PROSITE" id="PS50977">
    <property type="entry name" value="HTH_TETR_2"/>
    <property type="match status" value="1"/>
</dbReference>
<dbReference type="InterPro" id="IPR049484">
    <property type="entry name" value="Rv0078-like_C"/>
</dbReference>
<dbReference type="InterPro" id="IPR009057">
    <property type="entry name" value="Homeodomain-like_sf"/>
</dbReference>
<name>G8RWK3_MYCRN</name>
<dbReference type="PANTHER" id="PTHR30055">
    <property type="entry name" value="HTH-TYPE TRANSCRIPTIONAL REGULATOR RUTR"/>
    <property type="match status" value="1"/>
</dbReference>
<dbReference type="GO" id="GO:0000976">
    <property type="term" value="F:transcription cis-regulatory region binding"/>
    <property type="evidence" value="ECO:0007669"/>
    <property type="project" value="TreeGrafter"/>
</dbReference>
<reference evidence="6 7" key="1">
    <citation type="submission" date="2011-12" db="EMBL/GenBank/DDBJ databases">
        <title>Complete sequence of Mycobacterium rhodesiae NBB3.</title>
        <authorList>
            <consortium name="US DOE Joint Genome Institute"/>
            <person name="Lucas S."/>
            <person name="Han J."/>
            <person name="Lapidus A."/>
            <person name="Cheng J.-F."/>
            <person name="Goodwin L."/>
            <person name="Pitluck S."/>
            <person name="Peters L."/>
            <person name="Mikhailova N."/>
            <person name="Gu W."/>
            <person name="Detter J.C."/>
            <person name="Han C."/>
            <person name="Tapia R."/>
            <person name="Land M."/>
            <person name="Hauser L."/>
            <person name="Kyrpides N."/>
            <person name="Ivanova N."/>
            <person name="Pagani I."/>
            <person name="Mattes T."/>
            <person name="Holmes A."/>
            <person name="Rutledge P."/>
            <person name="Paulsen I."/>
            <person name="Coleman N."/>
            <person name="Woyke T."/>
        </authorList>
    </citation>
    <scope>NUCLEOTIDE SEQUENCE [LARGE SCALE GENOMIC DNA]</scope>
    <source>
        <strain evidence="6 7">NBB3</strain>
    </source>
</reference>